<gene>
    <name evidence="2" type="ORF">R1flu_027987</name>
</gene>
<sequence>MRLGDFVDIIEGQPRPSKKKTKKRILKTDEQETGVPMETVIEEEVPQAEGQFPDSPKSEDGPLEIGTMREPNKTILEVPREFFTQMMATMKAM</sequence>
<name>A0ABD1XKD2_9MARC</name>
<proteinExistence type="predicted"/>
<dbReference type="Proteomes" id="UP001605036">
    <property type="component" value="Unassembled WGS sequence"/>
</dbReference>
<dbReference type="EMBL" id="JBHFFA010000008">
    <property type="protein sequence ID" value="KAL2609414.1"/>
    <property type="molecule type" value="Genomic_DNA"/>
</dbReference>
<feature type="region of interest" description="Disordered" evidence="1">
    <location>
        <begin position="46"/>
        <end position="66"/>
    </location>
</feature>
<feature type="region of interest" description="Disordered" evidence="1">
    <location>
        <begin position="12"/>
        <end position="34"/>
    </location>
</feature>
<comment type="caution">
    <text evidence="2">The sequence shown here is derived from an EMBL/GenBank/DDBJ whole genome shotgun (WGS) entry which is preliminary data.</text>
</comment>
<evidence type="ECO:0000256" key="1">
    <source>
        <dbReference type="SAM" id="MobiDB-lite"/>
    </source>
</evidence>
<organism evidence="2 3">
    <name type="scientific">Riccia fluitans</name>
    <dbReference type="NCBI Taxonomy" id="41844"/>
    <lineage>
        <taxon>Eukaryota</taxon>
        <taxon>Viridiplantae</taxon>
        <taxon>Streptophyta</taxon>
        <taxon>Embryophyta</taxon>
        <taxon>Marchantiophyta</taxon>
        <taxon>Marchantiopsida</taxon>
        <taxon>Marchantiidae</taxon>
        <taxon>Marchantiales</taxon>
        <taxon>Ricciaceae</taxon>
        <taxon>Riccia</taxon>
    </lineage>
</organism>
<feature type="compositionally biased region" description="Basic residues" evidence="1">
    <location>
        <begin position="16"/>
        <end position="25"/>
    </location>
</feature>
<keyword evidence="3" id="KW-1185">Reference proteome</keyword>
<evidence type="ECO:0000313" key="3">
    <source>
        <dbReference type="Proteomes" id="UP001605036"/>
    </source>
</evidence>
<protein>
    <submittedName>
        <fullName evidence="2">Uncharacterized protein</fullName>
    </submittedName>
</protein>
<dbReference type="AlphaFoldDB" id="A0ABD1XKD2"/>
<reference evidence="2 3" key="1">
    <citation type="submission" date="2024-09" db="EMBL/GenBank/DDBJ databases">
        <title>Chromosome-scale assembly of Riccia fluitans.</title>
        <authorList>
            <person name="Paukszto L."/>
            <person name="Sawicki J."/>
            <person name="Karawczyk K."/>
            <person name="Piernik-Szablinska J."/>
            <person name="Szczecinska M."/>
            <person name="Mazdziarz M."/>
        </authorList>
    </citation>
    <scope>NUCLEOTIDE SEQUENCE [LARGE SCALE GENOMIC DNA]</scope>
    <source>
        <strain evidence="2">Rf_01</strain>
        <tissue evidence="2">Aerial parts of the thallus</tissue>
    </source>
</reference>
<evidence type="ECO:0000313" key="2">
    <source>
        <dbReference type="EMBL" id="KAL2609414.1"/>
    </source>
</evidence>
<accession>A0ABD1XKD2</accession>